<feature type="domain" description="Helicase C-terminal" evidence="10">
    <location>
        <begin position="1724"/>
        <end position="1883"/>
    </location>
</feature>
<dbReference type="Proteomes" id="UP001459277">
    <property type="component" value="Unassembled WGS sequence"/>
</dbReference>
<feature type="compositionally biased region" description="Basic and acidic residues" evidence="8">
    <location>
        <begin position="898"/>
        <end position="933"/>
    </location>
</feature>
<keyword evidence="12" id="KW-1185">Reference proteome</keyword>
<feature type="compositionally biased region" description="Acidic residues" evidence="8">
    <location>
        <begin position="698"/>
        <end position="713"/>
    </location>
</feature>
<feature type="compositionally biased region" description="Basic and acidic residues" evidence="8">
    <location>
        <begin position="840"/>
        <end position="852"/>
    </location>
</feature>
<dbReference type="GO" id="GO:0080188">
    <property type="term" value="P:gene silencing by siRNA-directed DNA methylation"/>
    <property type="evidence" value="ECO:0007669"/>
    <property type="project" value="InterPro"/>
</dbReference>
<dbReference type="PROSITE" id="PS51194">
    <property type="entry name" value="HELICASE_CTER"/>
    <property type="match status" value="1"/>
</dbReference>
<feature type="compositionally biased region" description="Basic and acidic residues" evidence="8">
    <location>
        <begin position="745"/>
        <end position="759"/>
    </location>
</feature>
<dbReference type="EMBL" id="JAZDWU010000003">
    <property type="protein sequence ID" value="KAL0007470.1"/>
    <property type="molecule type" value="Genomic_DNA"/>
</dbReference>
<evidence type="ECO:0000313" key="12">
    <source>
        <dbReference type="Proteomes" id="UP001459277"/>
    </source>
</evidence>
<keyword evidence="5" id="KW-0067">ATP-binding</keyword>
<keyword evidence="4" id="KW-0347">Helicase</keyword>
<feature type="compositionally biased region" description="Acidic residues" evidence="8">
    <location>
        <begin position="126"/>
        <end position="142"/>
    </location>
</feature>
<reference evidence="11 12" key="1">
    <citation type="submission" date="2024-01" db="EMBL/GenBank/DDBJ databases">
        <title>A telomere-to-telomere, gap-free genome of sweet tea (Lithocarpus litseifolius).</title>
        <authorList>
            <person name="Zhou J."/>
        </authorList>
    </citation>
    <scope>NUCLEOTIDE SEQUENCE [LARGE SCALE GENOMIC DNA]</scope>
    <source>
        <strain evidence="11">Zhou-2022a</strain>
        <tissue evidence="11">Leaf</tissue>
    </source>
</reference>
<dbReference type="Pfam" id="PF00176">
    <property type="entry name" value="SNF2-rel_dom"/>
    <property type="match status" value="1"/>
</dbReference>
<evidence type="ECO:0000256" key="7">
    <source>
        <dbReference type="ARBA" id="ARBA00023242"/>
    </source>
</evidence>
<dbReference type="GO" id="GO:0005634">
    <property type="term" value="C:nucleus"/>
    <property type="evidence" value="ECO:0007669"/>
    <property type="project" value="UniProtKB-SubCell"/>
</dbReference>
<dbReference type="InterPro" id="IPR014001">
    <property type="entry name" value="Helicase_ATP-bd"/>
</dbReference>
<dbReference type="InterPro" id="IPR000330">
    <property type="entry name" value="SNF2_N"/>
</dbReference>
<feature type="compositionally biased region" description="Acidic residues" evidence="8">
    <location>
        <begin position="150"/>
        <end position="159"/>
    </location>
</feature>
<comment type="subcellular location">
    <subcellularLocation>
        <location evidence="1">Nucleus</location>
    </subcellularLocation>
</comment>
<feature type="region of interest" description="Disordered" evidence="8">
    <location>
        <begin position="546"/>
        <end position="857"/>
    </location>
</feature>
<evidence type="ECO:0000256" key="1">
    <source>
        <dbReference type="ARBA" id="ARBA00004123"/>
    </source>
</evidence>
<keyword evidence="7" id="KW-0539">Nucleus</keyword>
<dbReference type="CDD" id="cd18793">
    <property type="entry name" value="SF2_C_SNF"/>
    <property type="match status" value="1"/>
</dbReference>
<dbReference type="InterPro" id="IPR027417">
    <property type="entry name" value="P-loop_NTPase"/>
</dbReference>
<dbReference type="PROSITE" id="PS51192">
    <property type="entry name" value="HELICASE_ATP_BIND_1"/>
    <property type="match status" value="1"/>
</dbReference>
<evidence type="ECO:0000256" key="8">
    <source>
        <dbReference type="SAM" id="MobiDB-lite"/>
    </source>
</evidence>
<feature type="compositionally biased region" description="Acidic residues" evidence="8">
    <location>
        <begin position="652"/>
        <end position="662"/>
    </location>
</feature>
<keyword evidence="2" id="KW-0547">Nucleotide-binding</keyword>
<evidence type="ECO:0000313" key="11">
    <source>
        <dbReference type="EMBL" id="KAL0007470.1"/>
    </source>
</evidence>
<comment type="caution">
    <text evidence="11">The sequence shown here is derived from an EMBL/GenBank/DDBJ whole genome shotgun (WGS) entry which is preliminary data.</text>
</comment>
<organism evidence="11 12">
    <name type="scientific">Lithocarpus litseifolius</name>
    <dbReference type="NCBI Taxonomy" id="425828"/>
    <lineage>
        <taxon>Eukaryota</taxon>
        <taxon>Viridiplantae</taxon>
        <taxon>Streptophyta</taxon>
        <taxon>Embryophyta</taxon>
        <taxon>Tracheophyta</taxon>
        <taxon>Spermatophyta</taxon>
        <taxon>Magnoliopsida</taxon>
        <taxon>eudicotyledons</taxon>
        <taxon>Gunneridae</taxon>
        <taxon>Pentapetalae</taxon>
        <taxon>rosids</taxon>
        <taxon>fabids</taxon>
        <taxon>Fagales</taxon>
        <taxon>Fagaceae</taxon>
        <taxon>Lithocarpus</taxon>
    </lineage>
</organism>
<dbReference type="GO" id="GO:0016787">
    <property type="term" value="F:hydrolase activity"/>
    <property type="evidence" value="ECO:0007669"/>
    <property type="project" value="UniProtKB-KW"/>
</dbReference>
<feature type="compositionally biased region" description="Basic and acidic residues" evidence="8">
    <location>
        <begin position="942"/>
        <end position="953"/>
    </location>
</feature>
<dbReference type="InterPro" id="IPR049730">
    <property type="entry name" value="SNF2/RAD54-like_C"/>
</dbReference>
<evidence type="ECO:0000256" key="6">
    <source>
        <dbReference type="ARBA" id="ARBA00023125"/>
    </source>
</evidence>
<evidence type="ECO:0000256" key="4">
    <source>
        <dbReference type="ARBA" id="ARBA00022806"/>
    </source>
</evidence>
<proteinExistence type="predicted"/>
<feature type="compositionally biased region" description="Acidic residues" evidence="8">
    <location>
        <begin position="1168"/>
        <end position="1177"/>
    </location>
</feature>
<dbReference type="GO" id="GO:0005524">
    <property type="term" value="F:ATP binding"/>
    <property type="evidence" value="ECO:0007669"/>
    <property type="project" value="UniProtKB-KW"/>
</dbReference>
<name>A0AAW2DA33_9ROSI</name>
<dbReference type="InterPro" id="IPR044567">
    <property type="entry name" value="CLSY/DRD1"/>
</dbReference>
<dbReference type="FunFam" id="3.40.50.300:FF:002151">
    <property type="entry name" value="SNF2 domain-containing protein CLASSY 3"/>
    <property type="match status" value="1"/>
</dbReference>
<dbReference type="SUPFAM" id="SSF52540">
    <property type="entry name" value="P-loop containing nucleoside triphosphate hydrolases"/>
    <property type="match status" value="2"/>
</dbReference>
<evidence type="ECO:0000256" key="3">
    <source>
        <dbReference type="ARBA" id="ARBA00022801"/>
    </source>
</evidence>
<feature type="region of interest" description="Disordered" evidence="8">
    <location>
        <begin position="1163"/>
        <end position="1186"/>
    </location>
</feature>
<feature type="compositionally biased region" description="Basic and acidic residues" evidence="8">
    <location>
        <begin position="606"/>
        <end position="625"/>
    </location>
</feature>
<dbReference type="PANTHER" id="PTHR45821">
    <property type="entry name" value="SNF2 DOMAIN-CONTAINING PROTEIN CLASSY 2-RELATED"/>
    <property type="match status" value="1"/>
</dbReference>
<sequence>MDFYSCIARRTRSGTDLYFRTISQGGASARRASSRGSDSRTNVEDRASGCGSASNSEVRKSGRKRKKVTFYEPDDEDDCLFVGEGESREEQGGSVFFGSPLRSEKAKKGRFGSSVEGPGGLFGEKDMEDGDDDKVEVIVIDESDGRSSEDDFYGYENSEDEIRSEPDLAAAAFGDENVINVDGEPFEMKKGAYENSGDEIRSEPYSAAAFGGENFINVDKEPFEMREGGYENSGDDIRSEPCSAAVFGGENVINVDGEPFEMKKSVYENAGVEIRNEPYFAAAFGGENFIIVDKEPFEMKEGAYENSGGEIRSEPDSAGAAFGGENVINVDVEPFEMKEGAYENSGDEIRSEPDLAAAFGGEKVINVDEEPFEMKKSAYENAGDEIRYEPYLAAAFGSENFIIVDKEPFEMEGLFENSGGEIRSEPDSAEAAFGGENVINVDAVPFEKKEGAYENSRDDIRSEPDSAAAFRGEKVINVDEEPFDMKEGVESIDLTKDDENDDFEVVGRAGIGSRLWESDPAGSGSFGLESPIVSKWIFGESSCVTPAEKKSESLSDKGKNVLDKDGGNDQDVSGVSPMPSKVGESGFESFDLKSPVVSKGEANGNSREEKEFESLGNDKGKKVLESDGGNGQDVSGVSPMPPKVGESPLEVSESESSSEYDSDIFSSSSSSDDDDSQDEDYKVNEADDTTSEDGGLSFDDDDDELSDFVEENVADSNNEKEASGSKEDEKKSNQVESPLKKRKFSSRENEAKVVTDNKDMGAPIVEEEKDKGVAMDECVEEREKEVEVENQASTLYEKKEETGDEGAAMGECMEEVEKEVEAGNEASPFCDKNEETDDDGATKEVCSEKEVEAEIDASSVCEKNVETRDDDFTDEVCGKKQEEEEIEADYEASSSCEKISETRNDGGTMEERGKKDEGAKERCREKEEEKEVETSSIGENNGETRDDGATKEMYWERKVTKRVGVPFFSGRERKATRVGMPVFSGKESEKKQRLVTRSSVKRIKIPGEKSNLPGTGRPTAASRENIKKVYGSTATAASRESLKKVYGSTATAASRESLRKVNGSTKTAKEDEEGDKRNDEFIVGREEKAQKTLHSSTKFSEEESKKQEWLDEDEEEEEGKGDKIGPEGRDFSCKRKGAGGLKDTNIFRLLLDSITEKGEAITDHLVSSDEETPNEEDTTNRPKAADAQPLPLKFTFGVEEPEPLEKSESEKELDMLWAEMDFALKSLEIGSSVVEDEEMNEVENGANLETLCKHDLILDEQIGIKCRFCSFVKLEIRYVLPPMAKFASEGLGRKNSYSGENVSMFDGVQLQDLSSNPGDSFNQTKGTIWDIIPNIKSSMYPHQQEGFEFIWKNLAGTTEVEKLKSSDPDNVGGCIISHAPGTGKTRLTIVFLQTYLEMFPTCRPVIIAPASLLLTWEEEFKKWNIGVPFHNLNSLELSGKESAVVLKFLDRSRHQTQNKNDIRIVKLFSWCKDKSILGVSYSLYEKLAGEKFRKDDGTKKRSKVKRETETEGLRKFLLDLPGLLVLDEGHTPRNQRSSIWKVLCELQTKKRIILSGTPFQNNFLELYNTLCLVRPGFADTIPSNLKKLCQRRLMREKRVKGEVLDSTGNSTGSLADEEIKQFKALMAPFVHVHKGSILQKNLPGLRDCVVVLNPPDLQKRLLEGIRGTSNTFEFEHKLALASVHPSLFQCMSLTKKEESILDQDWLERQRLNPNEGVKTRFLMEFVRLCDTVDEKILVFSQFIDPLCLIMDQLSSLLNWCEGRELLYMHGKLDQKTRQFMINKFNDPNSEAKVLLASTKACSEGINLVGASRVVLLDVVWNPSVERQAISRAYRIGQKKVVYTYHLITRGTTECDKYCKQAEKDRLSELVFSSEMVVSSTNKENDKQKSSAVVSDDKVLDEMIRHDKLKDMFEKIIYQPKESDLVESFGSMVLP</sequence>
<accession>A0AAW2DA33</accession>
<feature type="region of interest" description="Disordered" evidence="8">
    <location>
        <begin position="107"/>
        <end position="161"/>
    </location>
</feature>
<feature type="compositionally biased region" description="Acidic residues" evidence="8">
    <location>
        <begin position="1110"/>
        <end position="1119"/>
    </location>
</feature>
<dbReference type="SMART" id="SM00487">
    <property type="entry name" value="DEXDc"/>
    <property type="match status" value="1"/>
</dbReference>
<feature type="region of interest" description="Disordered" evidence="8">
    <location>
        <begin position="24"/>
        <end position="68"/>
    </location>
</feature>
<dbReference type="GO" id="GO:0003677">
    <property type="term" value="F:DNA binding"/>
    <property type="evidence" value="ECO:0007669"/>
    <property type="project" value="UniProtKB-KW"/>
</dbReference>
<feature type="compositionally biased region" description="Basic and acidic residues" evidence="8">
    <location>
        <begin position="717"/>
        <end position="733"/>
    </location>
</feature>
<feature type="compositionally biased region" description="Basic and acidic residues" evidence="8">
    <location>
        <begin position="547"/>
        <end position="567"/>
    </location>
</feature>
<dbReference type="Gene3D" id="3.40.50.300">
    <property type="entry name" value="P-loop containing nucleotide triphosphate hydrolases"/>
    <property type="match status" value="1"/>
</dbReference>
<feature type="compositionally biased region" description="Low complexity" evidence="8">
    <location>
        <begin position="24"/>
        <end position="36"/>
    </location>
</feature>
<evidence type="ECO:0000259" key="10">
    <source>
        <dbReference type="PROSITE" id="PS51194"/>
    </source>
</evidence>
<feature type="domain" description="Helicase ATP-binding" evidence="9">
    <location>
        <begin position="1365"/>
        <end position="1576"/>
    </location>
</feature>
<dbReference type="SMART" id="SM00490">
    <property type="entry name" value="HELICc"/>
    <property type="match status" value="1"/>
</dbReference>
<keyword evidence="3" id="KW-0378">Hydrolase</keyword>
<evidence type="ECO:0000256" key="5">
    <source>
        <dbReference type="ARBA" id="ARBA00022840"/>
    </source>
</evidence>
<dbReference type="Gene3D" id="3.40.50.10810">
    <property type="entry name" value="Tandem AAA-ATPase domain"/>
    <property type="match status" value="1"/>
</dbReference>
<gene>
    <name evidence="11" type="ORF">SO802_008972</name>
</gene>
<evidence type="ECO:0000259" key="9">
    <source>
        <dbReference type="PROSITE" id="PS51192"/>
    </source>
</evidence>
<dbReference type="Pfam" id="PF00271">
    <property type="entry name" value="Helicase_C"/>
    <property type="match status" value="1"/>
</dbReference>
<feature type="compositionally biased region" description="Basic and acidic residues" evidence="8">
    <location>
        <begin position="1074"/>
        <end position="1090"/>
    </location>
</feature>
<protein>
    <submittedName>
        <fullName evidence="11">Uncharacterized protein</fullName>
    </submittedName>
</protein>
<dbReference type="InterPro" id="IPR038718">
    <property type="entry name" value="SNF2-like_sf"/>
</dbReference>
<evidence type="ECO:0000256" key="2">
    <source>
        <dbReference type="ARBA" id="ARBA00022741"/>
    </source>
</evidence>
<dbReference type="PANTHER" id="PTHR45821:SF5">
    <property type="entry name" value="SNF2 DOMAIN-CONTAINING PROTEIN CLASSY 4"/>
    <property type="match status" value="1"/>
</dbReference>
<dbReference type="GO" id="GO:0004386">
    <property type="term" value="F:helicase activity"/>
    <property type="evidence" value="ECO:0007669"/>
    <property type="project" value="UniProtKB-KW"/>
</dbReference>
<feature type="compositionally biased region" description="Basic and acidic residues" evidence="8">
    <location>
        <begin position="1120"/>
        <end position="1133"/>
    </location>
</feature>
<feature type="region of interest" description="Disordered" evidence="8">
    <location>
        <begin position="871"/>
        <end position="953"/>
    </location>
</feature>
<feature type="compositionally biased region" description="Basic and acidic residues" evidence="8">
    <location>
        <begin position="37"/>
        <end position="47"/>
    </location>
</feature>
<dbReference type="InterPro" id="IPR001650">
    <property type="entry name" value="Helicase_C-like"/>
</dbReference>
<feature type="compositionally biased region" description="Basic and acidic residues" evidence="8">
    <location>
        <begin position="1099"/>
        <end position="1109"/>
    </location>
</feature>
<keyword evidence="6" id="KW-0238">DNA-binding</keyword>
<feature type="region of interest" description="Disordered" evidence="8">
    <location>
        <begin position="979"/>
        <end position="1136"/>
    </location>
</feature>